<organism evidence="10">
    <name type="scientific">uncultured bacterium Contigcl_6</name>
    <dbReference type="NCBI Taxonomy" id="1393676"/>
    <lineage>
        <taxon>Bacteria</taxon>
        <taxon>environmental samples</taxon>
    </lineage>
</organism>
<feature type="transmembrane region" description="Helical" evidence="8">
    <location>
        <begin position="32"/>
        <end position="54"/>
    </location>
</feature>
<feature type="transmembrane region" description="Helical" evidence="8">
    <location>
        <begin position="6"/>
        <end position="25"/>
    </location>
</feature>
<feature type="domain" description="NADH:quinone oxidoreductase/Mrp antiporter transmembrane" evidence="9">
    <location>
        <begin position="132"/>
        <end position="427"/>
    </location>
</feature>
<protein>
    <submittedName>
        <fullName evidence="10">Formate hydrogenlyase subunit 3/Multisubunit Na+/H+ antiporter, MnhD subunit</fullName>
    </submittedName>
</protein>
<sequence>MSLWQSIPFACILLPLAAAALTAALPTRRARYVTGFVLLVQTLLSALLVVQMVSGNESYVYMMGHYPAPWGNEIRVGLLESVIGLFFSLVMTLSVLGGLFVLEQELLRDRHSLMSALLLLLSSALQAQVYTNDLFTAYVFVEIMTISAVSLIAAHDTGRGQVAAMRYLIMNLIGSALFLLSIILLYDLTGHLLMSPIHDSVAGLRESGAYRLPLTVVVALMCGGLAIKSALWPFHTWVPDAYGTSTPAASAILSSLVSEGYVFLMVKLIWRMLGPETITATHVNDVILVFGIIGMISGSVGAIRQVNIKRLIAWSSVAQIGYMYMGIGLGTAAGLEAACFHILSHAAAKALLFLSANSLHAVSGSYRMEFIRGSGRRAPLAAAAFLVGALSLIGIPFTAGFASKWFFAQAGLAYGSLRMILVFAALVISTALNVVYFMGAVIRIFSPAEDGLARPDKRVGPLRYVALAGLAGLTVLLGCIPGRIMAWIAEGLSRFG</sequence>
<evidence type="ECO:0000256" key="4">
    <source>
        <dbReference type="ARBA" id="ARBA00022692"/>
    </source>
</evidence>
<keyword evidence="4 7" id="KW-0812">Transmembrane</keyword>
<evidence type="ECO:0000256" key="5">
    <source>
        <dbReference type="ARBA" id="ARBA00022989"/>
    </source>
</evidence>
<dbReference type="GO" id="GO:0005886">
    <property type="term" value="C:plasma membrane"/>
    <property type="evidence" value="ECO:0007669"/>
    <property type="project" value="UniProtKB-SubCell"/>
</dbReference>
<proteinExistence type="inferred from homology"/>
<keyword evidence="6 8" id="KW-0472">Membrane</keyword>
<feature type="transmembrane region" description="Helical" evidence="8">
    <location>
        <begin position="167"/>
        <end position="188"/>
    </location>
</feature>
<dbReference type="GO" id="GO:0016829">
    <property type="term" value="F:lyase activity"/>
    <property type="evidence" value="ECO:0007669"/>
    <property type="project" value="UniProtKB-KW"/>
</dbReference>
<feature type="transmembrane region" description="Helical" evidence="8">
    <location>
        <begin position="419"/>
        <end position="445"/>
    </location>
</feature>
<feature type="transmembrane region" description="Helical" evidence="8">
    <location>
        <begin position="208"/>
        <end position="227"/>
    </location>
</feature>
<dbReference type="InterPro" id="IPR001750">
    <property type="entry name" value="ND/Mrp_TM"/>
</dbReference>
<feature type="transmembrane region" description="Helical" evidence="8">
    <location>
        <begin position="465"/>
        <end position="489"/>
    </location>
</feature>
<evidence type="ECO:0000256" key="1">
    <source>
        <dbReference type="ARBA" id="ARBA00004651"/>
    </source>
</evidence>
<feature type="transmembrane region" description="Helical" evidence="8">
    <location>
        <begin position="380"/>
        <end position="399"/>
    </location>
</feature>
<comment type="similarity">
    <text evidence="2">Belongs to the CPA3 antiporters (TC 2.A.63) subunit D family.</text>
</comment>
<evidence type="ECO:0000256" key="6">
    <source>
        <dbReference type="ARBA" id="ARBA00023136"/>
    </source>
</evidence>
<evidence type="ECO:0000256" key="2">
    <source>
        <dbReference type="ARBA" id="ARBA00005346"/>
    </source>
</evidence>
<evidence type="ECO:0000256" key="8">
    <source>
        <dbReference type="SAM" id="Phobius"/>
    </source>
</evidence>
<dbReference type="AlphaFoldDB" id="W0FPQ5"/>
<dbReference type="PANTHER" id="PTHR42703:SF1">
    <property type="entry name" value="NA(+)_H(+) ANTIPORTER SUBUNIT D1"/>
    <property type="match status" value="1"/>
</dbReference>
<evidence type="ECO:0000256" key="7">
    <source>
        <dbReference type="RuleBase" id="RU000320"/>
    </source>
</evidence>
<keyword evidence="10" id="KW-0456">Lyase</keyword>
<feature type="transmembrane region" description="Helical" evidence="8">
    <location>
        <begin position="74"/>
        <end position="101"/>
    </location>
</feature>
<keyword evidence="3" id="KW-1003">Cell membrane</keyword>
<dbReference type="PRINTS" id="PR01434">
    <property type="entry name" value="NADHDHGNASE5"/>
</dbReference>
<evidence type="ECO:0000259" key="9">
    <source>
        <dbReference type="Pfam" id="PF00361"/>
    </source>
</evidence>
<comment type="subcellular location">
    <subcellularLocation>
        <location evidence="1">Cell membrane</location>
        <topology evidence="1">Multi-pass membrane protein</topology>
    </subcellularLocation>
    <subcellularLocation>
        <location evidence="7">Membrane</location>
        <topology evidence="7">Multi-pass membrane protein</topology>
    </subcellularLocation>
</comment>
<feature type="transmembrane region" description="Helical" evidence="8">
    <location>
        <begin position="248"/>
        <end position="270"/>
    </location>
</feature>
<evidence type="ECO:0000256" key="3">
    <source>
        <dbReference type="ARBA" id="ARBA00022475"/>
    </source>
</evidence>
<evidence type="ECO:0000313" key="10">
    <source>
        <dbReference type="EMBL" id="AHF25469.1"/>
    </source>
</evidence>
<dbReference type="InterPro" id="IPR050586">
    <property type="entry name" value="CPA3_Na-H_Antiporter_D"/>
</dbReference>
<dbReference type="PANTHER" id="PTHR42703">
    <property type="entry name" value="NADH DEHYDROGENASE"/>
    <property type="match status" value="1"/>
</dbReference>
<dbReference type="Pfam" id="PF00361">
    <property type="entry name" value="Proton_antipo_M"/>
    <property type="match status" value="1"/>
</dbReference>
<dbReference type="EMBL" id="KC246838">
    <property type="protein sequence ID" value="AHF25469.1"/>
    <property type="molecule type" value="Genomic_DNA"/>
</dbReference>
<feature type="transmembrane region" description="Helical" evidence="8">
    <location>
        <begin position="113"/>
        <end position="131"/>
    </location>
</feature>
<name>W0FPQ5_9BACT</name>
<accession>W0FPQ5</accession>
<reference evidence="10" key="1">
    <citation type="journal article" date="2013" name="PLoS ONE">
        <title>Metagenomic insights into the carbohydrate-active enzymes carried by the microorganisms adhering to solid digesta in the rumen of cows.</title>
        <authorList>
            <person name="Wang L."/>
            <person name="Hatem A."/>
            <person name="Catalyurek U.V."/>
            <person name="Morrison M."/>
            <person name="Yu Z."/>
        </authorList>
    </citation>
    <scope>NUCLEOTIDE SEQUENCE</scope>
</reference>
<feature type="transmembrane region" description="Helical" evidence="8">
    <location>
        <begin position="137"/>
        <end position="155"/>
    </location>
</feature>
<feature type="transmembrane region" description="Helical" evidence="8">
    <location>
        <begin position="282"/>
        <end position="303"/>
    </location>
</feature>
<keyword evidence="5 8" id="KW-1133">Transmembrane helix</keyword>